<evidence type="ECO:0000313" key="6">
    <source>
        <dbReference type="Proteomes" id="UP000549394"/>
    </source>
</evidence>
<evidence type="ECO:0000256" key="3">
    <source>
        <dbReference type="ARBA" id="ARBA00022448"/>
    </source>
</evidence>
<dbReference type="Proteomes" id="UP000549394">
    <property type="component" value="Unassembled WGS sequence"/>
</dbReference>
<dbReference type="InterPro" id="IPR007317">
    <property type="entry name" value="GET4"/>
</dbReference>
<dbReference type="Gene3D" id="1.25.40.10">
    <property type="entry name" value="Tetratricopeptide repeat domain"/>
    <property type="match status" value="1"/>
</dbReference>
<keyword evidence="4" id="KW-0963">Cytoplasm</keyword>
<dbReference type="InterPro" id="IPR011990">
    <property type="entry name" value="TPR-like_helical_dom_sf"/>
</dbReference>
<dbReference type="GO" id="GO:0071818">
    <property type="term" value="C:BAT3 complex"/>
    <property type="evidence" value="ECO:0007669"/>
    <property type="project" value="TreeGrafter"/>
</dbReference>
<gene>
    <name evidence="5" type="ORF">DGYR_LOCUS11929</name>
</gene>
<keyword evidence="3" id="KW-0813">Transport</keyword>
<proteinExistence type="inferred from homology"/>
<sequence>MAGQRGGVTRILKKLERNIENGNYYEAHQMYKTLSFRYISQERASDAIELLYNGASLLLSKDQQESGLDLSLLLVNTLTNEKIALENCIIEKLGNLHDKMSKENVERLNFMQLALIWTTGGKTDQRGDPRLHRLFAMTLWRKAIYDEAHHHFIHASDSGRDCAHMLIEFHLKKGYRSECDLFIANAVLQYLCLKNETSAMEVLKTYTTNHPSVEKGPPFVRPLLNFCWLLLLAVENQKFLAFSVLLKKYEPSIVRDASYKCYLDKIGQNYFNLPPPQRVPENSFIDSIMRMFTTEDDLSTLTHDDIE</sequence>
<dbReference type="PANTHER" id="PTHR12875:SF0">
    <property type="entry name" value="GOLGI TO ER TRAFFIC PROTEIN 4 HOMOLOG"/>
    <property type="match status" value="1"/>
</dbReference>
<accession>A0A7I8W821</accession>
<protein>
    <submittedName>
        <fullName evidence="5">DgyrCDS12669</fullName>
    </submittedName>
</protein>
<dbReference type="EMBL" id="CAJFCJ010000020">
    <property type="protein sequence ID" value="CAD5124380.1"/>
    <property type="molecule type" value="Genomic_DNA"/>
</dbReference>
<evidence type="ECO:0000313" key="5">
    <source>
        <dbReference type="EMBL" id="CAD5124380.1"/>
    </source>
</evidence>
<dbReference type="GO" id="GO:0045048">
    <property type="term" value="P:protein insertion into ER membrane"/>
    <property type="evidence" value="ECO:0007669"/>
    <property type="project" value="InterPro"/>
</dbReference>
<keyword evidence="6" id="KW-1185">Reference proteome</keyword>
<dbReference type="FunFam" id="1.25.40.10:FF:000060">
    <property type="entry name" value="Golgi to ER traffic protein 4 homolog"/>
    <property type="match status" value="1"/>
</dbReference>
<evidence type="ECO:0000256" key="4">
    <source>
        <dbReference type="ARBA" id="ARBA00022490"/>
    </source>
</evidence>
<comment type="similarity">
    <text evidence="2">Belongs to the GET4 family.</text>
</comment>
<dbReference type="AlphaFoldDB" id="A0A7I8W821"/>
<reference evidence="5 6" key="1">
    <citation type="submission" date="2020-08" db="EMBL/GenBank/DDBJ databases">
        <authorList>
            <person name="Hejnol A."/>
        </authorList>
    </citation>
    <scope>NUCLEOTIDE SEQUENCE [LARGE SCALE GENOMIC DNA]</scope>
</reference>
<dbReference type="Pfam" id="PF04190">
    <property type="entry name" value="GET4"/>
    <property type="match status" value="1"/>
</dbReference>
<organism evidence="5 6">
    <name type="scientific">Dimorphilus gyrociliatus</name>
    <dbReference type="NCBI Taxonomy" id="2664684"/>
    <lineage>
        <taxon>Eukaryota</taxon>
        <taxon>Metazoa</taxon>
        <taxon>Spiralia</taxon>
        <taxon>Lophotrochozoa</taxon>
        <taxon>Annelida</taxon>
        <taxon>Polychaeta</taxon>
        <taxon>Polychaeta incertae sedis</taxon>
        <taxon>Dinophilidae</taxon>
        <taxon>Dimorphilus</taxon>
    </lineage>
</organism>
<evidence type="ECO:0000256" key="2">
    <source>
        <dbReference type="ARBA" id="ARBA00005351"/>
    </source>
</evidence>
<dbReference type="OrthoDB" id="10252405at2759"/>
<dbReference type="PANTHER" id="PTHR12875">
    <property type="entry name" value="GOLGI TO ER TRAFFIC PROTEIN 4 HOMOLOG"/>
    <property type="match status" value="1"/>
</dbReference>
<comment type="subcellular location">
    <subcellularLocation>
        <location evidence="1">Cytoplasm</location>
        <location evidence="1">Cytosol</location>
    </subcellularLocation>
</comment>
<comment type="caution">
    <text evidence="5">The sequence shown here is derived from an EMBL/GenBank/DDBJ whole genome shotgun (WGS) entry which is preliminary data.</text>
</comment>
<name>A0A7I8W821_9ANNE</name>
<evidence type="ECO:0000256" key="1">
    <source>
        <dbReference type="ARBA" id="ARBA00004514"/>
    </source>
</evidence>